<dbReference type="PANTHER" id="PTHR30290:SF9">
    <property type="entry name" value="OLIGOPEPTIDE-BINDING PROTEIN APPA"/>
    <property type="match status" value="1"/>
</dbReference>
<accession>L0RAT4</accession>
<evidence type="ECO:0000256" key="4">
    <source>
        <dbReference type="SAM" id="SignalP"/>
    </source>
</evidence>
<dbReference type="PATRIC" id="fig|1121451.3.peg.1845"/>
<organism evidence="6 7">
    <name type="scientific">Maridesulfovibrio hydrothermalis AM13 = DSM 14728</name>
    <dbReference type="NCBI Taxonomy" id="1121451"/>
    <lineage>
        <taxon>Bacteria</taxon>
        <taxon>Pseudomonadati</taxon>
        <taxon>Thermodesulfobacteriota</taxon>
        <taxon>Desulfovibrionia</taxon>
        <taxon>Desulfovibrionales</taxon>
        <taxon>Desulfovibrionaceae</taxon>
        <taxon>Maridesulfovibrio</taxon>
    </lineage>
</organism>
<proteinExistence type="inferred from homology"/>
<feature type="signal peptide" evidence="4">
    <location>
        <begin position="1"/>
        <end position="19"/>
    </location>
</feature>
<evidence type="ECO:0000259" key="5">
    <source>
        <dbReference type="Pfam" id="PF00496"/>
    </source>
</evidence>
<dbReference type="EMBL" id="FO203522">
    <property type="protein sequence ID" value="CCO23883.1"/>
    <property type="molecule type" value="Genomic_DNA"/>
</dbReference>
<name>L0RAT4_9BACT</name>
<dbReference type="PROSITE" id="PS51257">
    <property type="entry name" value="PROKAR_LIPOPROTEIN"/>
    <property type="match status" value="1"/>
</dbReference>
<dbReference type="GO" id="GO:1904680">
    <property type="term" value="F:peptide transmembrane transporter activity"/>
    <property type="evidence" value="ECO:0007669"/>
    <property type="project" value="TreeGrafter"/>
</dbReference>
<dbReference type="InterPro" id="IPR000914">
    <property type="entry name" value="SBP_5_dom"/>
</dbReference>
<feature type="chain" id="PRO_5003947217" evidence="4">
    <location>
        <begin position="20"/>
        <end position="539"/>
    </location>
</feature>
<evidence type="ECO:0000313" key="7">
    <source>
        <dbReference type="Proteomes" id="UP000010808"/>
    </source>
</evidence>
<dbReference type="HOGENOM" id="CLU_017028_7_4_7"/>
<dbReference type="PIRSF" id="PIRSF002741">
    <property type="entry name" value="MppA"/>
    <property type="match status" value="1"/>
</dbReference>
<dbReference type="KEGG" id="dhy:DESAM_21606"/>
<keyword evidence="3 4" id="KW-0732">Signal</keyword>
<dbReference type="GO" id="GO:0015833">
    <property type="term" value="P:peptide transport"/>
    <property type="evidence" value="ECO:0007669"/>
    <property type="project" value="TreeGrafter"/>
</dbReference>
<dbReference type="eggNOG" id="COG0747">
    <property type="taxonomic scope" value="Bacteria"/>
</dbReference>
<dbReference type="Pfam" id="PF00496">
    <property type="entry name" value="SBP_bac_5"/>
    <property type="match status" value="1"/>
</dbReference>
<dbReference type="RefSeq" id="WP_015336486.1">
    <property type="nucleotide sequence ID" value="NC_020055.1"/>
</dbReference>
<dbReference type="CDD" id="cd08498">
    <property type="entry name" value="PBP2_NikA_DppA_OppA_like_2"/>
    <property type="match status" value="1"/>
</dbReference>
<evidence type="ECO:0000256" key="3">
    <source>
        <dbReference type="ARBA" id="ARBA00022729"/>
    </source>
</evidence>
<evidence type="ECO:0000256" key="2">
    <source>
        <dbReference type="ARBA" id="ARBA00022448"/>
    </source>
</evidence>
<dbReference type="InterPro" id="IPR039424">
    <property type="entry name" value="SBP_5"/>
</dbReference>
<dbReference type="SUPFAM" id="SSF53850">
    <property type="entry name" value="Periplasmic binding protein-like II"/>
    <property type="match status" value="1"/>
</dbReference>
<gene>
    <name evidence="6" type="ORF">DESAM_21606</name>
</gene>
<dbReference type="STRING" id="1121451.DESAM_21606"/>
<dbReference type="Gene3D" id="3.90.76.10">
    <property type="entry name" value="Dipeptide-binding Protein, Domain 1"/>
    <property type="match status" value="1"/>
</dbReference>
<dbReference type="GO" id="GO:0030288">
    <property type="term" value="C:outer membrane-bounded periplasmic space"/>
    <property type="evidence" value="ECO:0007669"/>
    <property type="project" value="UniProtKB-ARBA"/>
</dbReference>
<dbReference type="Gene3D" id="3.40.190.10">
    <property type="entry name" value="Periplasmic binding protein-like II"/>
    <property type="match status" value="1"/>
</dbReference>
<dbReference type="AlphaFoldDB" id="L0RAT4"/>
<keyword evidence="2" id="KW-0813">Transport</keyword>
<protein>
    <submittedName>
        <fullName evidence="6">Extracellular solute-binding protein family 5</fullName>
    </submittedName>
</protein>
<sequence length="539" mass="60306">MKRSLLFLALVVILTLGLAGCSAEKKEEASAKKETAEKAAPAAETSGKTLKLAMDADPVSLDPHVQLSGGMLQYSHMVFDPLVRWAKDGSFEPRLAESWERIDDKTLRFHLRKGVTFHSGNPFTAKDVVWTIERLKTSIDYKGLFEPFATPKVVDENTVDIITKEPYGLLLNMATYIFPMDSKFYTGKDEKGLDKAAIVKTDYSFANANESGTGKYMVKEREQGVRTVFKAFPAYWDKSGNVDTIILTPIKNDATRVAALLSGDVDFIMPVPPQDLKRIKSTEGLQLVTMSGSRIITFQLNQTRLKAFQNPKVRQAIVYATDNTGIVSQVMKGFATVACQQGPEGFAGYNAELKPRYDLAKAKQLMKEAGYEKGFECTMIAPNNRYVNDEKIAEAFVSMLGKIGIKVSLKTMPKAQYWDQFDLKAADIQMIGWHPDTEDSANYTEFLLMCINKETGYGQYNSGTYCNPEVDALIIQSQTETDLAKRNAMLQKVEKLLYDDAAFVPLHWQNLSWASKNNMNTETIVNVQNFPYFGDLVIK</sequence>
<dbReference type="GO" id="GO:0043190">
    <property type="term" value="C:ATP-binding cassette (ABC) transporter complex"/>
    <property type="evidence" value="ECO:0007669"/>
    <property type="project" value="InterPro"/>
</dbReference>
<reference evidence="6 7" key="1">
    <citation type="submission" date="2012-10" db="EMBL/GenBank/DDBJ databases">
        <authorList>
            <person name="Genoscope - CEA"/>
        </authorList>
    </citation>
    <scope>NUCLEOTIDE SEQUENCE [LARGE SCALE GENOMIC DNA]</scope>
    <source>
        <strain evidence="7">AM13 / DSM 14728</strain>
    </source>
</reference>
<comment type="similarity">
    <text evidence="1">Belongs to the bacterial solute-binding protein 5 family.</text>
</comment>
<evidence type="ECO:0000256" key="1">
    <source>
        <dbReference type="ARBA" id="ARBA00005695"/>
    </source>
</evidence>
<keyword evidence="7" id="KW-1185">Reference proteome</keyword>
<dbReference type="OrthoDB" id="5469165at2"/>
<dbReference type="InterPro" id="IPR030678">
    <property type="entry name" value="Peptide/Ni-bd"/>
</dbReference>
<evidence type="ECO:0000313" key="6">
    <source>
        <dbReference type="EMBL" id="CCO23883.1"/>
    </source>
</evidence>
<feature type="domain" description="Solute-binding protein family 5" evidence="5">
    <location>
        <begin position="91"/>
        <end position="448"/>
    </location>
</feature>
<dbReference type="Gene3D" id="3.10.105.10">
    <property type="entry name" value="Dipeptide-binding Protein, Domain 3"/>
    <property type="match status" value="1"/>
</dbReference>
<dbReference type="PANTHER" id="PTHR30290">
    <property type="entry name" value="PERIPLASMIC BINDING COMPONENT OF ABC TRANSPORTER"/>
    <property type="match status" value="1"/>
</dbReference>
<dbReference type="Proteomes" id="UP000010808">
    <property type="component" value="Chromosome"/>
</dbReference>